<dbReference type="PANTHER" id="PTHR12588">
    <property type="entry name" value="MYOINOSITOL OXYGENASE"/>
    <property type="match status" value="1"/>
</dbReference>
<keyword evidence="9 13" id="KW-0408">Iron</keyword>
<dbReference type="Gene3D" id="1.10.3210.10">
    <property type="entry name" value="Hypothetical protein af1432"/>
    <property type="match status" value="1"/>
</dbReference>
<dbReference type="PANTHER" id="PTHR12588:SF0">
    <property type="entry name" value="INOSITOL OXYGENASE"/>
    <property type="match status" value="1"/>
</dbReference>
<evidence type="ECO:0000256" key="8">
    <source>
        <dbReference type="ARBA" id="ARBA00023002"/>
    </source>
</evidence>
<feature type="binding site" evidence="13">
    <location>
        <position position="156"/>
    </location>
    <ligand>
        <name>Fe cation</name>
        <dbReference type="ChEBI" id="CHEBI:24875"/>
        <label>1</label>
    </ligand>
</feature>
<evidence type="ECO:0000256" key="16">
    <source>
        <dbReference type="SAM" id="MobiDB-lite"/>
    </source>
</evidence>
<feature type="binding site" evidence="12">
    <location>
        <position position="160"/>
    </location>
    <ligand>
        <name>substrate</name>
    </ligand>
</feature>
<evidence type="ECO:0000256" key="15">
    <source>
        <dbReference type="RuleBase" id="RU367039"/>
    </source>
</evidence>
<organism evidence="17 18">
    <name type="scientific">Glomus cerebriforme</name>
    <dbReference type="NCBI Taxonomy" id="658196"/>
    <lineage>
        <taxon>Eukaryota</taxon>
        <taxon>Fungi</taxon>
        <taxon>Fungi incertae sedis</taxon>
        <taxon>Mucoromycota</taxon>
        <taxon>Glomeromycotina</taxon>
        <taxon>Glomeromycetes</taxon>
        <taxon>Glomerales</taxon>
        <taxon>Glomeraceae</taxon>
        <taxon>Glomus</taxon>
    </lineage>
</organism>
<dbReference type="GO" id="GO:0005506">
    <property type="term" value="F:iron ion binding"/>
    <property type="evidence" value="ECO:0007669"/>
    <property type="project" value="InterPro"/>
</dbReference>
<evidence type="ECO:0000256" key="2">
    <source>
        <dbReference type="ARBA" id="ARBA00005167"/>
    </source>
</evidence>
<dbReference type="STRING" id="658196.A0A397T3L0"/>
<gene>
    <name evidence="17" type="ORF">C1645_764165</name>
</gene>
<dbReference type="SUPFAM" id="SSF109604">
    <property type="entry name" value="HD-domain/PDEase-like"/>
    <property type="match status" value="1"/>
</dbReference>
<keyword evidence="18" id="KW-1185">Reference proteome</keyword>
<dbReference type="Proteomes" id="UP000265703">
    <property type="component" value="Unassembled WGS sequence"/>
</dbReference>
<evidence type="ECO:0000256" key="5">
    <source>
        <dbReference type="ARBA" id="ARBA00019269"/>
    </source>
</evidence>
<evidence type="ECO:0000256" key="11">
    <source>
        <dbReference type="ARBA" id="ARBA00048271"/>
    </source>
</evidence>
<dbReference type="GO" id="GO:0005737">
    <property type="term" value="C:cytoplasm"/>
    <property type="evidence" value="ECO:0007669"/>
    <property type="project" value="UniProtKB-SubCell"/>
</dbReference>
<feature type="binding site" evidence="12">
    <location>
        <position position="63"/>
    </location>
    <ligand>
        <name>substrate</name>
    </ligand>
</feature>
<evidence type="ECO:0000256" key="3">
    <source>
        <dbReference type="ARBA" id="ARBA00005286"/>
    </source>
</evidence>
<feature type="binding site" evidence="13">
    <location>
        <position position="157"/>
    </location>
    <ligand>
        <name>Fe cation</name>
        <dbReference type="ChEBI" id="CHEBI:24875"/>
        <label>1</label>
    </ligand>
</feature>
<keyword evidence="6 15" id="KW-0963">Cytoplasm</keyword>
<evidence type="ECO:0000256" key="4">
    <source>
        <dbReference type="ARBA" id="ARBA00011919"/>
    </source>
</evidence>
<dbReference type="Pfam" id="PF05153">
    <property type="entry name" value="MIOX"/>
    <property type="match status" value="1"/>
</dbReference>
<feature type="binding site" evidence="13">
    <location>
        <position position="283"/>
    </location>
    <ligand>
        <name>Fe cation</name>
        <dbReference type="ChEBI" id="CHEBI:24875"/>
        <label>1</label>
    </ligand>
</feature>
<keyword evidence="7 13" id="KW-0479">Metal-binding</keyword>
<evidence type="ECO:0000313" key="18">
    <source>
        <dbReference type="Proteomes" id="UP000265703"/>
    </source>
</evidence>
<feature type="region of interest" description="Disordered" evidence="16">
    <location>
        <begin position="44"/>
        <end position="65"/>
    </location>
</feature>
<dbReference type="UniPathway" id="UPA00111">
    <property type="reaction ID" value="UER00527"/>
</dbReference>
<dbReference type="GO" id="GO:0050113">
    <property type="term" value="F:inositol oxygenase activity"/>
    <property type="evidence" value="ECO:0007669"/>
    <property type="project" value="UniProtKB-UniRule"/>
</dbReference>
<evidence type="ECO:0000313" key="17">
    <source>
        <dbReference type="EMBL" id="RIA92743.1"/>
    </source>
</evidence>
<evidence type="ECO:0000256" key="7">
    <source>
        <dbReference type="ARBA" id="ARBA00022723"/>
    </source>
</evidence>
<comment type="subcellular location">
    <subcellularLocation>
        <location evidence="1 15">Cytoplasm</location>
    </subcellularLocation>
</comment>
<dbReference type="GO" id="GO:0019310">
    <property type="term" value="P:inositol catabolic process"/>
    <property type="evidence" value="ECO:0007669"/>
    <property type="project" value="UniProtKB-UniRule"/>
</dbReference>
<dbReference type="InterPro" id="IPR007828">
    <property type="entry name" value="Inositol_oxygenase"/>
</dbReference>
<evidence type="ECO:0000256" key="13">
    <source>
        <dbReference type="PIRSR" id="PIRSR607828-2"/>
    </source>
</evidence>
<evidence type="ECO:0000256" key="9">
    <source>
        <dbReference type="ARBA" id="ARBA00023004"/>
    </source>
</evidence>
<feature type="binding site" evidence="13">
    <location>
        <position position="132"/>
    </location>
    <ligand>
        <name>Fe cation</name>
        <dbReference type="ChEBI" id="CHEBI:24875"/>
        <label>1</label>
    </ligand>
</feature>
<feature type="binding site" evidence="13">
    <location>
        <position position="227"/>
    </location>
    <ligand>
        <name>Fe cation</name>
        <dbReference type="ChEBI" id="CHEBI:24875"/>
        <label>1</label>
    </ligand>
</feature>
<dbReference type="EC" id="1.13.99.1" evidence="4 15"/>
<name>A0A397T3L0_9GLOM</name>
<protein>
    <recommendedName>
        <fullName evidence="5 15">Inositol oxygenase</fullName>
        <ecNumber evidence="4 15">1.13.99.1</ecNumber>
    </recommendedName>
    <alternativeName>
        <fullName evidence="10 15">Myo-inositol oxygenase</fullName>
    </alternativeName>
</protein>
<evidence type="ECO:0000256" key="14">
    <source>
        <dbReference type="PIRSR" id="PIRSR607828-3"/>
    </source>
</evidence>
<feature type="binding site" evidence="13">
    <location>
        <position position="250"/>
    </location>
    <ligand>
        <name>Fe cation</name>
        <dbReference type="ChEBI" id="CHEBI:24875"/>
        <label>1</label>
    </ligand>
</feature>
<comment type="caution">
    <text evidence="17">The sequence shown here is derived from an EMBL/GenBank/DDBJ whole genome shotgun (WGS) entry which is preliminary data.</text>
</comment>
<comment type="similarity">
    <text evidence="3 15">Belongs to the myo-inositol oxygenase family.</text>
</comment>
<proteinExistence type="inferred from homology"/>
<comment type="pathway">
    <text evidence="2 15">Polyol metabolism; myo-inositol degradation into D-glucuronate; D-glucuronate from myo-inositol: step 1/1.</text>
</comment>
<keyword evidence="8 15" id="KW-0560">Oxidoreductase</keyword>
<sequence>MSPPTIKINSINPSQPVDSFEEICEEIDTLLLSRYPLKPVIYDSSSSSIVSSPPSNSTSSSFRDYTSSLTPPRVIKFYQEQHEKQTVSSVKEKRNQFSSLNHAKMSVWDALELLNTLVDNSDPDTELSQIEHCLQTSEALRKDGQPRWLILTGLIHDLGKLLFFYGAEGQWDVVGDTFPVGCAFSPSIIFPEFFKNNPDYSNSKYNTLYGIYEPNCGLDNVLMSYGHDEYMYQVVKNYLPPEANYIIRYHSFYAQHRENGYSHLMNKYDHEMMKWVKIFNPFDLYSKSDDPPNIQELKSYYIELINEYFPEEICW</sequence>
<dbReference type="AlphaFoldDB" id="A0A397T3L0"/>
<feature type="binding site" evidence="12">
    <location>
        <begin position="250"/>
        <end position="251"/>
    </location>
    <ligand>
        <name>substrate</name>
    </ligand>
</feature>
<accession>A0A397T3L0</accession>
<keyword evidence="14" id="KW-0597">Phosphoprotein</keyword>
<comment type="catalytic activity">
    <reaction evidence="11 15">
        <text>myo-inositol + O2 = D-glucuronate + H2O + H(+)</text>
        <dbReference type="Rhea" id="RHEA:23696"/>
        <dbReference type="ChEBI" id="CHEBI:15377"/>
        <dbReference type="ChEBI" id="CHEBI:15378"/>
        <dbReference type="ChEBI" id="CHEBI:15379"/>
        <dbReference type="ChEBI" id="CHEBI:17268"/>
        <dbReference type="ChEBI" id="CHEBI:58720"/>
        <dbReference type="EC" id="1.13.99.1"/>
    </reaction>
</comment>
<evidence type="ECO:0000256" key="10">
    <source>
        <dbReference type="ARBA" id="ARBA00029668"/>
    </source>
</evidence>
<reference evidence="17 18" key="1">
    <citation type="submission" date="2018-06" db="EMBL/GenBank/DDBJ databases">
        <title>Comparative genomics reveals the genomic features of Rhizophagus irregularis, R. cerebriforme, R. diaphanum and Gigaspora rosea, and their symbiotic lifestyle signature.</title>
        <authorList>
            <person name="Morin E."/>
            <person name="San Clemente H."/>
            <person name="Chen E.C.H."/>
            <person name="De La Providencia I."/>
            <person name="Hainaut M."/>
            <person name="Kuo A."/>
            <person name="Kohler A."/>
            <person name="Murat C."/>
            <person name="Tang N."/>
            <person name="Roy S."/>
            <person name="Loubradou J."/>
            <person name="Henrissat B."/>
            <person name="Grigoriev I.V."/>
            <person name="Corradi N."/>
            <person name="Roux C."/>
            <person name="Martin F.M."/>
        </authorList>
    </citation>
    <scope>NUCLEOTIDE SEQUENCE [LARGE SCALE GENOMIC DNA]</scope>
    <source>
        <strain evidence="17 18">DAOM 227022</strain>
    </source>
</reference>
<dbReference type="EMBL" id="QKYT01000118">
    <property type="protein sequence ID" value="RIA92743.1"/>
    <property type="molecule type" value="Genomic_DNA"/>
</dbReference>
<evidence type="ECO:0000256" key="12">
    <source>
        <dbReference type="PIRSR" id="PIRSR607828-1"/>
    </source>
</evidence>
<evidence type="ECO:0000256" key="1">
    <source>
        <dbReference type="ARBA" id="ARBA00004496"/>
    </source>
</evidence>
<dbReference type="OrthoDB" id="5151075at2759"/>
<evidence type="ECO:0000256" key="6">
    <source>
        <dbReference type="ARBA" id="ARBA00022490"/>
    </source>
</evidence>
<feature type="binding site" evidence="12">
    <location>
        <begin position="119"/>
        <end position="121"/>
    </location>
    <ligand>
        <name>substrate</name>
    </ligand>
</feature>
<comment type="cofactor">
    <cofactor evidence="13 15">
        <name>Fe cation</name>
        <dbReference type="ChEBI" id="CHEBI:24875"/>
    </cofactor>
    <text evidence="13 15">Binds 2 iron ions per subunit.</text>
</comment>
<feature type="modified residue" description="Phosphoserine" evidence="14">
    <location>
        <position position="67"/>
    </location>
</feature>
<feature type="binding site" evidence="12">
    <location>
        <begin position="175"/>
        <end position="176"/>
    </location>
    <ligand>
        <name>substrate</name>
    </ligand>
</feature>